<sequence>MSIGFQLEEIRGQEKALVFLKKYANQPNRIPPLLIFHGPEGTGKESSAERFIRHSLCLEGNSCGVCASCKAFMHHSHPDIVWFPPDKNKQISIGNEENPEEFTIRWLIRTRLYYKPHISKLRFIVIPEAGMIGNEAETALLKSLEEAPAFTRFIFLVDSLESLKETIVSRGVCIPFGYLPQKVVQELHRKDEKEYFTFQGGSMKTFDCPKEALDLIISKVRDKVFTPLHILHLEEWIIDYKDDHPEWKEGFSFKDLLDLVGLVLLQEFSKTQVEENFPKLDAIFRFKKELHERIHGQENIILSKLMHELSLFSAK</sequence>
<accession>A0A4R9GGJ2</accession>
<dbReference type="InterPro" id="IPR027417">
    <property type="entry name" value="P-loop_NTPase"/>
</dbReference>
<protein>
    <recommendedName>
        <fullName evidence="3">DNA polymerase III subunit delta</fullName>
    </recommendedName>
</protein>
<proteinExistence type="predicted"/>
<evidence type="ECO:0000313" key="2">
    <source>
        <dbReference type="Proteomes" id="UP000298458"/>
    </source>
</evidence>
<reference evidence="1" key="1">
    <citation type="journal article" date="2019" name="PLoS Negl. Trop. Dis.">
        <title>Revisiting the worldwide diversity of Leptospira species in the environment.</title>
        <authorList>
            <person name="Vincent A.T."/>
            <person name="Schiettekatte O."/>
            <person name="Bourhy P."/>
            <person name="Veyrier F.J."/>
            <person name="Picardeau M."/>
        </authorList>
    </citation>
    <scope>NUCLEOTIDE SEQUENCE [LARGE SCALE GENOMIC DNA]</scope>
    <source>
        <strain evidence="1">SSW15</strain>
    </source>
</reference>
<evidence type="ECO:0000313" key="1">
    <source>
        <dbReference type="EMBL" id="TGK11747.1"/>
    </source>
</evidence>
<organism evidence="1 2">
    <name type="scientific">Leptospira fletcheri</name>
    <dbReference type="NCBI Taxonomy" id="2484981"/>
    <lineage>
        <taxon>Bacteria</taxon>
        <taxon>Pseudomonadati</taxon>
        <taxon>Spirochaetota</taxon>
        <taxon>Spirochaetia</taxon>
        <taxon>Leptospirales</taxon>
        <taxon>Leptospiraceae</taxon>
        <taxon>Leptospira</taxon>
    </lineage>
</organism>
<gene>
    <name evidence="1" type="ORF">EHO60_05490</name>
</gene>
<name>A0A4R9GGJ2_9LEPT</name>
<dbReference type="SUPFAM" id="SSF52540">
    <property type="entry name" value="P-loop containing nucleoside triphosphate hydrolases"/>
    <property type="match status" value="1"/>
</dbReference>
<dbReference type="Pfam" id="PF13177">
    <property type="entry name" value="DNA_pol3_delta2"/>
    <property type="match status" value="1"/>
</dbReference>
<dbReference type="RefSeq" id="WP_135767150.1">
    <property type="nucleotide sequence ID" value="NZ_RQET01000004.1"/>
</dbReference>
<dbReference type="PANTHER" id="PTHR11669:SF8">
    <property type="entry name" value="DNA POLYMERASE III SUBUNIT DELTA"/>
    <property type="match status" value="1"/>
</dbReference>
<dbReference type="Proteomes" id="UP000298458">
    <property type="component" value="Unassembled WGS sequence"/>
</dbReference>
<dbReference type="OrthoDB" id="9810148at2"/>
<comment type="caution">
    <text evidence="1">The sequence shown here is derived from an EMBL/GenBank/DDBJ whole genome shotgun (WGS) entry which is preliminary data.</text>
</comment>
<dbReference type="Gene3D" id="3.40.50.300">
    <property type="entry name" value="P-loop containing nucleotide triphosphate hydrolases"/>
    <property type="match status" value="1"/>
</dbReference>
<dbReference type="AlphaFoldDB" id="A0A4R9GGJ2"/>
<keyword evidence="2" id="KW-1185">Reference proteome</keyword>
<dbReference type="GO" id="GO:0006261">
    <property type="term" value="P:DNA-templated DNA replication"/>
    <property type="evidence" value="ECO:0007669"/>
    <property type="project" value="TreeGrafter"/>
</dbReference>
<evidence type="ECO:0008006" key="3">
    <source>
        <dbReference type="Google" id="ProtNLM"/>
    </source>
</evidence>
<dbReference type="EMBL" id="RQET01000004">
    <property type="protein sequence ID" value="TGK11747.1"/>
    <property type="molecule type" value="Genomic_DNA"/>
</dbReference>
<dbReference type="InterPro" id="IPR050238">
    <property type="entry name" value="DNA_Rep/Repair_Clamp_Loader"/>
</dbReference>
<dbReference type="PANTHER" id="PTHR11669">
    <property type="entry name" value="REPLICATION FACTOR C / DNA POLYMERASE III GAMMA-TAU SUBUNIT"/>
    <property type="match status" value="1"/>
</dbReference>